<keyword evidence="1" id="KW-0175">Coiled coil</keyword>
<proteinExistence type="predicted"/>
<protein>
    <submittedName>
        <fullName evidence="2">Uncharacterized protein</fullName>
    </submittedName>
</protein>
<keyword evidence="3" id="KW-1185">Reference proteome</keyword>
<dbReference type="PATRIC" id="fig|1256908.3.peg.2067"/>
<evidence type="ECO:0000313" key="2">
    <source>
        <dbReference type="EMBL" id="ERK43752.1"/>
    </source>
</evidence>
<dbReference type="Proteomes" id="UP000016608">
    <property type="component" value="Unassembled WGS sequence"/>
</dbReference>
<feature type="coiled-coil region" evidence="1">
    <location>
        <begin position="105"/>
        <end position="132"/>
    </location>
</feature>
<dbReference type="Gene3D" id="2.40.420.20">
    <property type="match status" value="1"/>
</dbReference>
<dbReference type="GO" id="GO:0015562">
    <property type="term" value="F:efflux transmembrane transporter activity"/>
    <property type="evidence" value="ECO:0007669"/>
    <property type="project" value="TreeGrafter"/>
</dbReference>
<evidence type="ECO:0000256" key="1">
    <source>
        <dbReference type="SAM" id="Coils"/>
    </source>
</evidence>
<reference evidence="2 3" key="1">
    <citation type="submission" date="2013-06" db="EMBL/GenBank/DDBJ databases">
        <authorList>
            <person name="Weinstock G."/>
            <person name="Sodergren E."/>
            <person name="Lobos E.A."/>
            <person name="Fulton L."/>
            <person name="Fulton R."/>
            <person name="Courtney L."/>
            <person name="Fronick C."/>
            <person name="O'Laughlin M."/>
            <person name="Godfrey J."/>
            <person name="Wilson R.M."/>
            <person name="Miner T."/>
            <person name="Farmer C."/>
            <person name="Delehaunty K."/>
            <person name="Cordes M."/>
            <person name="Minx P."/>
            <person name="Tomlinson C."/>
            <person name="Chen J."/>
            <person name="Wollam A."/>
            <person name="Pepin K.H."/>
            <person name="Bhonagiri V."/>
            <person name="Zhang X."/>
            <person name="Warren W."/>
            <person name="Mitreva M."/>
            <person name="Mardis E.R."/>
            <person name="Wilson R.K."/>
        </authorList>
    </citation>
    <scope>NUCLEOTIDE SEQUENCE [LARGE SCALE GENOMIC DNA]</scope>
    <source>
        <strain evidence="2 3">ATCC 29099</strain>
    </source>
</reference>
<organism evidence="2 3">
    <name type="scientific">Eubacterium ramulus ATCC 29099</name>
    <dbReference type="NCBI Taxonomy" id="1256908"/>
    <lineage>
        <taxon>Bacteria</taxon>
        <taxon>Bacillati</taxon>
        <taxon>Bacillota</taxon>
        <taxon>Clostridia</taxon>
        <taxon>Eubacteriales</taxon>
        <taxon>Eubacteriaceae</taxon>
        <taxon>Eubacterium</taxon>
    </lineage>
</organism>
<dbReference type="EMBL" id="AWVJ01000139">
    <property type="protein sequence ID" value="ERK43752.1"/>
    <property type="molecule type" value="Genomic_DNA"/>
</dbReference>
<gene>
    <name evidence="2" type="ORF">HMPREF0373_02242</name>
</gene>
<comment type="caution">
    <text evidence="2">The sequence shown here is derived from an EMBL/GenBank/DDBJ whole genome shotgun (WGS) entry which is preliminary data.</text>
</comment>
<dbReference type="GO" id="GO:1990281">
    <property type="term" value="C:efflux pump complex"/>
    <property type="evidence" value="ECO:0007669"/>
    <property type="project" value="TreeGrafter"/>
</dbReference>
<dbReference type="RefSeq" id="WP_021740770.1">
    <property type="nucleotide sequence ID" value="NZ_KI271193.1"/>
</dbReference>
<name>U2QYD0_EUBRA</name>
<dbReference type="Gene3D" id="2.40.50.100">
    <property type="match status" value="1"/>
</dbReference>
<dbReference type="GeneID" id="42788042"/>
<dbReference type="eggNOG" id="COG0845">
    <property type="taxonomic scope" value="Bacteria"/>
</dbReference>
<dbReference type="PANTHER" id="PTHR30469">
    <property type="entry name" value="MULTIDRUG RESISTANCE PROTEIN MDTA"/>
    <property type="match status" value="1"/>
</dbReference>
<feature type="coiled-coil region" evidence="1">
    <location>
        <begin position="275"/>
        <end position="309"/>
    </location>
</feature>
<evidence type="ECO:0000313" key="3">
    <source>
        <dbReference type="Proteomes" id="UP000016608"/>
    </source>
</evidence>
<dbReference type="HOGENOM" id="CLU_024493_0_0_9"/>
<dbReference type="AlphaFoldDB" id="U2QYD0"/>
<accession>U2QYD0</accession>
<sequence>MKNRKVMKRVLVIAIVAAIAGGSIGTGVYVQRAKMTAEVMSVADLNSGYWGDDVNSSGMITNDYSQSVEITNTDEIKEVYVKEGQQVQKGDKLLALDTTVASLNLQGKQLEVENLNNQITIAQNDLKKLKNTKPYVEPANPVTPEPDIPHVQEMAGNAYNYISGTAVPYNQNSADGSEENPYRYLCTESAYVTGDFLSQLAEEKTYAVFEIRENNEVSGELVTAWEVDGAQIAVPDGNTKWSVYDHSQISNDASEAEDDTSVVNDGISNAGGYTQAELNDMIAEQEKKIKELDLNKRKAELEVEKLKAQSSDGMIYATVTGIVKNLQDKDNLPNDGTPFMEVTGSEGLYVTGGISELLLDKVKPGQMVSVSSWESGSSCEAEITEIKNYPSTDVSSYGEGNNNVSYYPFVAYIEDTSGFRNGEYVDLTMTVSDDETGSSLYIFKGYVRTENGKSYVLKADENDRLVKQYVKTGRIIYGDTIEIKAGLSEDDRIAFPYGKTAKEGVRAVDSDGSYY</sequence>